<organism evidence="2">
    <name type="scientific">Drosophila grimshawi</name>
    <name type="common">Hawaiian fruit fly</name>
    <name type="synonym">Idiomyia grimshawi</name>
    <dbReference type="NCBI Taxonomy" id="7222"/>
    <lineage>
        <taxon>Eukaryota</taxon>
        <taxon>Metazoa</taxon>
        <taxon>Ecdysozoa</taxon>
        <taxon>Arthropoda</taxon>
        <taxon>Hexapoda</taxon>
        <taxon>Insecta</taxon>
        <taxon>Pterygota</taxon>
        <taxon>Neoptera</taxon>
        <taxon>Endopterygota</taxon>
        <taxon>Diptera</taxon>
        <taxon>Brachycera</taxon>
        <taxon>Muscomorpha</taxon>
        <taxon>Ephydroidea</taxon>
        <taxon>Drosophilidae</taxon>
        <taxon>Drosophila</taxon>
        <taxon>Hawaiian Drosophila</taxon>
    </lineage>
</organism>
<keyword evidence="2" id="KW-1185">Reference proteome</keyword>
<dbReference type="OMA" id="TSAPFVM"/>
<proteinExistence type="predicted"/>
<accession>B4J1N9</accession>
<dbReference type="InterPro" id="IPR010512">
    <property type="entry name" value="DUF1091"/>
</dbReference>
<dbReference type="eggNOG" id="ENOG502TBD2">
    <property type="taxonomic scope" value="Eukaryota"/>
</dbReference>
<reference evidence="1 2" key="1">
    <citation type="journal article" date="2007" name="Nature">
        <title>Evolution of genes and genomes on the Drosophila phylogeny.</title>
        <authorList>
            <consortium name="Drosophila 12 Genomes Consortium"/>
            <person name="Clark A.G."/>
            <person name="Eisen M.B."/>
            <person name="Smith D.R."/>
            <person name="Bergman C.M."/>
            <person name="Oliver B."/>
            <person name="Markow T.A."/>
            <person name="Kaufman T.C."/>
            <person name="Kellis M."/>
            <person name="Gelbart W."/>
            <person name="Iyer V.N."/>
            <person name="Pollard D.A."/>
            <person name="Sackton T.B."/>
            <person name="Larracuente A.M."/>
            <person name="Singh N.D."/>
            <person name="Abad J.P."/>
            <person name="Abt D.N."/>
            <person name="Adryan B."/>
            <person name="Aguade M."/>
            <person name="Akashi H."/>
            <person name="Anderson W.W."/>
            <person name="Aquadro C.F."/>
            <person name="Ardell D.H."/>
            <person name="Arguello R."/>
            <person name="Artieri C.G."/>
            <person name="Barbash D.A."/>
            <person name="Barker D."/>
            <person name="Barsanti P."/>
            <person name="Batterham P."/>
            <person name="Batzoglou S."/>
            <person name="Begun D."/>
            <person name="Bhutkar A."/>
            <person name="Blanco E."/>
            <person name="Bosak S.A."/>
            <person name="Bradley R.K."/>
            <person name="Brand A.D."/>
            <person name="Brent M.R."/>
            <person name="Brooks A.N."/>
            <person name="Brown R.H."/>
            <person name="Butlin R.K."/>
            <person name="Caggese C."/>
            <person name="Calvi B.R."/>
            <person name="Bernardo de Carvalho A."/>
            <person name="Caspi A."/>
            <person name="Castrezana S."/>
            <person name="Celniker S.E."/>
            <person name="Chang J.L."/>
            <person name="Chapple C."/>
            <person name="Chatterji S."/>
            <person name="Chinwalla A."/>
            <person name="Civetta A."/>
            <person name="Clifton S.W."/>
            <person name="Comeron J.M."/>
            <person name="Costello J.C."/>
            <person name="Coyne J.A."/>
            <person name="Daub J."/>
            <person name="David R.G."/>
            <person name="Delcher A.L."/>
            <person name="Delehaunty K."/>
            <person name="Do C.B."/>
            <person name="Ebling H."/>
            <person name="Edwards K."/>
            <person name="Eickbush T."/>
            <person name="Evans J.D."/>
            <person name="Filipski A."/>
            <person name="Findeiss S."/>
            <person name="Freyhult E."/>
            <person name="Fulton L."/>
            <person name="Fulton R."/>
            <person name="Garcia A.C."/>
            <person name="Gardiner A."/>
            <person name="Garfield D.A."/>
            <person name="Garvin B.E."/>
            <person name="Gibson G."/>
            <person name="Gilbert D."/>
            <person name="Gnerre S."/>
            <person name="Godfrey J."/>
            <person name="Good R."/>
            <person name="Gotea V."/>
            <person name="Gravely B."/>
            <person name="Greenberg A.J."/>
            <person name="Griffiths-Jones S."/>
            <person name="Gross S."/>
            <person name="Guigo R."/>
            <person name="Gustafson E.A."/>
            <person name="Haerty W."/>
            <person name="Hahn M.W."/>
            <person name="Halligan D.L."/>
            <person name="Halpern A.L."/>
            <person name="Halter G.M."/>
            <person name="Han M.V."/>
            <person name="Heger A."/>
            <person name="Hillier L."/>
            <person name="Hinrichs A.S."/>
            <person name="Holmes I."/>
            <person name="Hoskins R.A."/>
            <person name="Hubisz M.J."/>
            <person name="Hultmark D."/>
            <person name="Huntley M.A."/>
            <person name="Jaffe D.B."/>
            <person name="Jagadeeshan S."/>
            <person name="Jeck W.R."/>
            <person name="Johnson J."/>
            <person name="Jones C.D."/>
            <person name="Jordan W.C."/>
            <person name="Karpen G.H."/>
            <person name="Kataoka E."/>
            <person name="Keightley P.D."/>
            <person name="Kheradpour P."/>
            <person name="Kirkness E.F."/>
            <person name="Koerich L.B."/>
            <person name="Kristiansen K."/>
            <person name="Kudrna D."/>
            <person name="Kulathinal R.J."/>
            <person name="Kumar S."/>
            <person name="Kwok R."/>
            <person name="Lander E."/>
            <person name="Langley C.H."/>
            <person name="Lapoint R."/>
            <person name="Lazzaro B.P."/>
            <person name="Lee S.J."/>
            <person name="Levesque L."/>
            <person name="Li R."/>
            <person name="Lin C.F."/>
            <person name="Lin M.F."/>
            <person name="Lindblad-Toh K."/>
            <person name="Llopart A."/>
            <person name="Long M."/>
            <person name="Low L."/>
            <person name="Lozovsky E."/>
            <person name="Lu J."/>
            <person name="Luo M."/>
            <person name="Machado C.A."/>
            <person name="Makalowski W."/>
            <person name="Marzo M."/>
            <person name="Matsuda M."/>
            <person name="Matzkin L."/>
            <person name="McAllister B."/>
            <person name="McBride C.S."/>
            <person name="McKernan B."/>
            <person name="McKernan K."/>
            <person name="Mendez-Lago M."/>
            <person name="Minx P."/>
            <person name="Mollenhauer M.U."/>
            <person name="Montooth K."/>
            <person name="Mount S.M."/>
            <person name="Mu X."/>
            <person name="Myers E."/>
            <person name="Negre B."/>
            <person name="Newfeld S."/>
            <person name="Nielsen R."/>
            <person name="Noor M.A."/>
            <person name="O'Grady P."/>
            <person name="Pachter L."/>
            <person name="Papaceit M."/>
            <person name="Parisi M.J."/>
            <person name="Parisi M."/>
            <person name="Parts L."/>
            <person name="Pedersen J.S."/>
            <person name="Pesole G."/>
            <person name="Phillippy A.M."/>
            <person name="Ponting C.P."/>
            <person name="Pop M."/>
            <person name="Porcelli D."/>
            <person name="Powell J.R."/>
            <person name="Prohaska S."/>
            <person name="Pruitt K."/>
            <person name="Puig M."/>
            <person name="Quesneville H."/>
            <person name="Ram K.R."/>
            <person name="Rand D."/>
            <person name="Rasmussen M.D."/>
            <person name="Reed L.K."/>
            <person name="Reenan R."/>
            <person name="Reily A."/>
            <person name="Remington K.A."/>
            <person name="Rieger T.T."/>
            <person name="Ritchie M.G."/>
            <person name="Robin C."/>
            <person name="Rogers Y.H."/>
            <person name="Rohde C."/>
            <person name="Rozas J."/>
            <person name="Rubenfield M.J."/>
            <person name="Ruiz A."/>
            <person name="Russo S."/>
            <person name="Salzberg S.L."/>
            <person name="Sanchez-Gracia A."/>
            <person name="Saranga D.J."/>
            <person name="Sato H."/>
            <person name="Schaeffer S.W."/>
            <person name="Schatz M.C."/>
            <person name="Schlenke T."/>
            <person name="Schwartz R."/>
            <person name="Segarra C."/>
            <person name="Singh R.S."/>
            <person name="Sirot L."/>
            <person name="Sirota M."/>
            <person name="Sisneros N.B."/>
            <person name="Smith C.D."/>
            <person name="Smith T.F."/>
            <person name="Spieth J."/>
            <person name="Stage D.E."/>
            <person name="Stark A."/>
            <person name="Stephan W."/>
            <person name="Strausberg R.L."/>
            <person name="Strempel S."/>
            <person name="Sturgill D."/>
            <person name="Sutton G."/>
            <person name="Sutton G.G."/>
            <person name="Tao W."/>
            <person name="Teichmann S."/>
            <person name="Tobari Y.N."/>
            <person name="Tomimura Y."/>
            <person name="Tsolas J.M."/>
            <person name="Valente V.L."/>
            <person name="Venter E."/>
            <person name="Venter J.C."/>
            <person name="Vicario S."/>
            <person name="Vieira F.G."/>
            <person name="Vilella A.J."/>
            <person name="Villasante A."/>
            <person name="Walenz B."/>
            <person name="Wang J."/>
            <person name="Wasserman M."/>
            <person name="Watts T."/>
            <person name="Wilson D."/>
            <person name="Wilson R.K."/>
            <person name="Wing R.A."/>
            <person name="Wolfner M.F."/>
            <person name="Wong A."/>
            <person name="Wong G.K."/>
            <person name="Wu C.I."/>
            <person name="Wu G."/>
            <person name="Yamamoto D."/>
            <person name="Yang H.P."/>
            <person name="Yang S.P."/>
            <person name="Yorke J.A."/>
            <person name="Yoshida K."/>
            <person name="Zdobnov E."/>
            <person name="Zhang P."/>
            <person name="Zhang Y."/>
            <person name="Zimin A.V."/>
            <person name="Baldwin J."/>
            <person name="Abdouelleil A."/>
            <person name="Abdulkadir J."/>
            <person name="Abebe A."/>
            <person name="Abera B."/>
            <person name="Abreu J."/>
            <person name="Acer S.C."/>
            <person name="Aftuck L."/>
            <person name="Alexander A."/>
            <person name="An P."/>
            <person name="Anderson E."/>
            <person name="Anderson S."/>
            <person name="Arachi H."/>
            <person name="Azer M."/>
            <person name="Bachantsang P."/>
            <person name="Barry A."/>
            <person name="Bayul T."/>
            <person name="Berlin A."/>
            <person name="Bessette D."/>
            <person name="Bloom T."/>
            <person name="Blye J."/>
            <person name="Boguslavskiy L."/>
            <person name="Bonnet C."/>
            <person name="Boukhgalter B."/>
            <person name="Bourzgui I."/>
            <person name="Brown A."/>
            <person name="Cahill P."/>
            <person name="Channer S."/>
            <person name="Cheshatsang Y."/>
            <person name="Chuda L."/>
            <person name="Citroen M."/>
            <person name="Collymore A."/>
            <person name="Cooke P."/>
            <person name="Costello M."/>
            <person name="D'Aco K."/>
            <person name="Daza R."/>
            <person name="De Haan G."/>
            <person name="DeGray S."/>
            <person name="DeMaso C."/>
            <person name="Dhargay N."/>
            <person name="Dooley K."/>
            <person name="Dooley E."/>
            <person name="Doricent M."/>
            <person name="Dorje P."/>
            <person name="Dorjee K."/>
            <person name="Dupes A."/>
            <person name="Elong R."/>
            <person name="Falk J."/>
            <person name="Farina A."/>
            <person name="Faro S."/>
            <person name="Ferguson D."/>
            <person name="Fisher S."/>
            <person name="Foley C.D."/>
            <person name="Franke A."/>
            <person name="Friedrich D."/>
            <person name="Gadbois L."/>
            <person name="Gearin G."/>
            <person name="Gearin C.R."/>
            <person name="Giannoukos G."/>
            <person name="Goode T."/>
            <person name="Graham J."/>
            <person name="Grandbois E."/>
            <person name="Grewal S."/>
            <person name="Gyaltsen K."/>
            <person name="Hafez N."/>
            <person name="Hagos B."/>
            <person name="Hall J."/>
            <person name="Henson C."/>
            <person name="Hollinger A."/>
            <person name="Honan T."/>
            <person name="Huard M.D."/>
            <person name="Hughes L."/>
            <person name="Hurhula B."/>
            <person name="Husby M.E."/>
            <person name="Kamat A."/>
            <person name="Kanga B."/>
            <person name="Kashin S."/>
            <person name="Khazanovich D."/>
            <person name="Kisner P."/>
            <person name="Lance K."/>
            <person name="Lara M."/>
            <person name="Lee W."/>
            <person name="Lennon N."/>
            <person name="Letendre F."/>
            <person name="LeVine R."/>
            <person name="Lipovsky A."/>
            <person name="Liu X."/>
            <person name="Liu J."/>
            <person name="Liu S."/>
            <person name="Lokyitsang T."/>
            <person name="Lokyitsang Y."/>
            <person name="Lubonja R."/>
            <person name="Lui A."/>
            <person name="MacDonald P."/>
            <person name="Magnisalis V."/>
            <person name="Maru K."/>
            <person name="Matthews C."/>
            <person name="McCusker W."/>
            <person name="McDonough S."/>
            <person name="Mehta T."/>
            <person name="Meldrim J."/>
            <person name="Meneus L."/>
            <person name="Mihai O."/>
            <person name="Mihalev A."/>
            <person name="Mihova T."/>
            <person name="Mittelman R."/>
            <person name="Mlenga V."/>
            <person name="Montmayeur A."/>
            <person name="Mulrain L."/>
            <person name="Navidi A."/>
            <person name="Naylor J."/>
            <person name="Negash T."/>
            <person name="Nguyen T."/>
            <person name="Nguyen N."/>
            <person name="Nicol R."/>
            <person name="Norbu C."/>
            <person name="Norbu N."/>
            <person name="Novod N."/>
            <person name="O'Neill B."/>
            <person name="Osman S."/>
            <person name="Markiewicz E."/>
            <person name="Oyono O.L."/>
            <person name="Patti C."/>
            <person name="Phunkhang P."/>
            <person name="Pierre F."/>
            <person name="Priest M."/>
            <person name="Raghuraman S."/>
            <person name="Rege F."/>
            <person name="Reyes R."/>
            <person name="Rise C."/>
            <person name="Rogov P."/>
            <person name="Ross K."/>
            <person name="Ryan E."/>
            <person name="Settipalli S."/>
            <person name="Shea T."/>
            <person name="Sherpa N."/>
            <person name="Shi L."/>
            <person name="Shih D."/>
            <person name="Sparrow T."/>
            <person name="Spaulding J."/>
            <person name="Stalker J."/>
            <person name="Stange-Thomann N."/>
            <person name="Stavropoulos S."/>
            <person name="Stone C."/>
            <person name="Strader C."/>
            <person name="Tesfaye S."/>
            <person name="Thomson T."/>
            <person name="Thoulutsang Y."/>
            <person name="Thoulutsang D."/>
            <person name="Topham K."/>
            <person name="Topping I."/>
            <person name="Tsamla T."/>
            <person name="Vassiliev H."/>
            <person name="Vo A."/>
            <person name="Wangchuk T."/>
            <person name="Wangdi T."/>
            <person name="Weiand M."/>
            <person name="Wilkinson J."/>
            <person name="Wilson A."/>
            <person name="Yadav S."/>
            <person name="Young G."/>
            <person name="Yu Q."/>
            <person name="Zembek L."/>
            <person name="Zhong D."/>
            <person name="Zimmer A."/>
            <person name="Zwirko Z."/>
            <person name="Jaffe D.B."/>
            <person name="Alvarez P."/>
            <person name="Brockman W."/>
            <person name="Butler J."/>
            <person name="Chin C."/>
            <person name="Gnerre S."/>
            <person name="Grabherr M."/>
            <person name="Kleber M."/>
            <person name="Mauceli E."/>
            <person name="MacCallum I."/>
        </authorList>
    </citation>
    <scope>NUCLEOTIDE SEQUENCE [LARGE SCALE GENOMIC DNA]</scope>
    <source>
        <strain evidence="2">Tucson 15287-2541.00</strain>
    </source>
</reference>
<dbReference type="Proteomes" id="UP000001070">
    <property type="component" value="Unassembled WGS sequence"/>
</dbReference>
<dbReference type="PANTHER" id="PTHR20898:SF1">
    <property type="entry name" value="MD-2-RELATED LIPID-RECOGNITION DOMAIN-CONTAINING PROTEIN"/>
    <property type="match status" value="1"/>
</dbReference>
<dbReference type="Pfam" id="PF06477">
    <property type="entry name" value="DUF1091"/>
    <property type="match status" value="1"/>
</dbReference>
<dbReference type="PANTHER" id="PTHR20898">
    <property type="entry name" value="DAEDALUS ON 3-RELATED-RELATED"/>
    <property type="match status" value="1"/>
</dbReference>
<evidence type="ECO:0000313" key="2">
    <source>
        <dbReference type="Proteomes" id="UP000001070"/>
    </source>
</evidence>
<protein>
    <submittedName>
        <fullName evidence="1">GH16567</fullName>
    </submittedName>
</protein>
<name>B4J1N9_DROGR</name>
<dbReference type="HOGENOM" id="CLU_119219_0_0_1"/>
<dbReference type="KEGG" id="dgr:6557677"/>
<gene>
    <name evidence="1" type="primary">Dgri\GH16567</name>
    <name evidence="1" type="ORF">Dgri_GH16567</name>
</gene>
<dbReference type="AlphaFoldDB" id="B4J1N9"/>
<evidence type="ECO:0000313" key="1">
    <source>
        <dbReference type="EMBL" id="EDV96959.1"/>
    </source>
</evidence>
<dbReference type="OrthoDB" id="8066187at2759"/>
<sequence length="147" mass="17194">MQSVMESLETKCDHDVIEYFHKLPNNSSVYTFRVLKTAPIFFIDINMRSIRSQQIMYKLNHFDGCSFLKNPLISKVMAYPLKVMIVNNTISVCPIVAKVYYLQNMNSRTIAPFHPAGRYQITVRISVPRKHVPIMEIIMRYNVSYLK</sequence>
<dbReference type="PhylomeDB" id="B4J1N9"/>
<dbReference type="EMBL" id="CH916366">
    <property type="protein sequence ID" value="EDV96959.1"/>
    <property type="molecule type" value="Genomic_DNA"/>
</dbReference>
<dbReference type="InParanoid" id="B4J1N9"/>